<accession>A0A0P9F8H8</accession>
<dbReference type="PANTHER" id="PTHR43133">
    <property type="entry name" value="RNA POLYMERASE ECF-TYPE SIGMA FACTO"/>
    <property type="match status" value="1"/>
</dbReference>
<name>A0A0P9F8H8_9CHLR</name>
<evidence type="ECO:0000256" key="1">
    <source>
        <dbReference type="ARBA" id="ARBA00023015"/>
    </source>
</evidence>
<gene>
    <name evidence="6" type="ORF">SE17_36890</name>
</gene>
<keyword evidence="4" id="KW-0804">Transcription</keyword>
<proteinExistence type="predicted"/>
<evidence type="ECO:0000256" key="2">
    <source>
        <dbReference type="ARBA" id="ARBA00023082"/>
    </source>
</evidence>
<keyword evidence="7" id="KW-1185">Reference proteome</keyword>
<reference evidence="6 7" key="1">
    <citation type="submission" date="2015-09" db="EMBL/GenBank/DDBJ databases">
        <title>Draft genome sequence of Kouleothrix aurantiaca JCM 19913.</title>
        <authorList>
            <person name="Hemp J."/>
        </authorList>
    </citation>
    <scope>NUCLEOTIDE SEQUENCE [LARGE SCALE GENOMIC DNA]</scope>
    <source>
        <strain evidence="6 7">COM-B</strain>
    </source>
</reference>
<comment type="caution">
    <text evidence="6">The sequence shown here is derived from an EMBL/GenBank/DDBJ whole genome shotgun (WGS) entry which is preliminary data.</text>
</comment>
<dbReference type="PANTHER" id="PTHR43133:SF8">
    <property type="entry name" value="RNA POLYMERASE SIGMA FACTOR HI_1459-RELATED"/>
    <property type="match status" value="1"/>
</dbReference>
<dbReference type="GO" id="GO:0006352">
    <property type="term" value="P:DNA-templated transcription initiation"/>
    <property type="evidence" value="ECO:0007669"/>
    <property type="project" value="InterPro"/>
</dbReference>
<evidence type="ECO:0000256" key="4">
    <source>
        <dbReference type="ARBA" id="ARBA00023163"/>
    </source>
</evidence>
<dbReference type="Gene3D" id="1.10.1740.10">
    <property type="match status" value="1"/>
</dbReference>
<evidence type="ECO:0000313" key="6">
    <source>
        <dbReference type="EMBL" id="KPV48657.1"/>
    </source>
</evidence>
<evidence type="ECO:0000256" key="3">
    <source>
        <dbReference type="ARBA" id="ARBA00023125"/>
    </source>
</evidence>
<evidence type="ECO:0000313" key="7">
    <source>
        <dbReference type="Proteomes" id="UP000050509"/>
    </source>
</evidence>
<dbReference type="Pfam" id="PF04542">
    <property type="entry name" value="Sigma70_r2"/>
    <property type="match status" value="1"/>
</dbReference>
<sequence length="118" mass="13145">MPTVSEASASRDERSADAALVAHIRAGDEDAFELLVARFQAPLFRYLHGLVGSHEQAQDLLQETFLRAYRALASLDDPALLRGWLYRIAHNQAVSALRRRRLISWLPLSLGQPLAAPE</sequence>
<keyword evidence="2" id="KW-0731">Sigma factor</keyword>
<dbReference type="SUPFAM" id="SSF88946">
    <property type="entry name" value="Sigma2 domain of RNA polymerase sigma factors"/>
    <property type="match status" value="1"/>
</dbReference>
<dbReference type="InterPro" id="IPR039425">
    <property type="entry name" value="RNA_pol_sigma-70-like"/>
</dbReference>
<evidence type="ECO:0000259" key="5">
    <source>
        <dbReference type="Pfam" id="PF04542"/>
    </source>
</evidence>
<feature type="non-terminal residue" evidence="6">
    <location>
        <position position="118"/>
    </location>
</feature>
<protein>
    <recommendedName>
        <fullName evidence="5">RNA polymerase sigma-70 region 2 domain-containing protein</fullName>
    </recommendedName>
</protein>
<feature type="domain" description="RNA polymerase sigma-70 region 2" evidence="5">
    <location>
        <begin position="35"/>
        <end position="101"/>
    </location>
</feature>
<dbReference type="EMBL" id="LJCR01002487">
    <property type="protein sequence ID" value="KPV48657.1"/>
    <property type="molecule type" value="Genomic_DNA"/>
</dbReference>
<dbReference type="InterPro" id="IPR007627">
    <property type="entry name" value="RNA_pol_sigma70_r2"/>
</dbReference>
<keyword evidence="3" id="KW-0238">DNA-binding</keyword>
<organism evidence="6 7">
    <name type="scientific">Kouleothrix aurantiaca</name>
    <dbReference type="NCBI Taxonomy" id="186479"/>
    <lineage>
        <taxon>Bacteria</taxon>
        <taxon>Bacillati</taxon>
        <taxon>Chloroflexota</taxon>
        <taxon>Chloroflexia</taxon>
        <taxon>Chloroflexales</taxon>
        <taxon>Roseiflexineae</taxon>
        <taxon>Roseiflexaceae</taxon>
        <taxon>Kouleothrix</taxon>
    </lineage>
</organism>
<dbReference type="GO" id="GO:0016987">
    <property type="term" value="F:sigma factor activity"/>
    <property type="evidence" value="ECO:0007669"/>
    <property type="project" value="UniProtKB-KW"/>
</dbReference>
<keyword evidence="1" id="KW-0805">Transcription regulation</keyword>
<dbReference type="InterPro" id="IPR013325">
    <property type="entry name" value="RNA_pol_sigma_r2"/>
</dbReference>
<dbReference type="Proteomes" id="UP000050509">
    <property type="component" value="Unassembled WGS sequence"/>
</dbReference>
<dbReference type="AlphaFoldDB" id="A0A0P9F8H8"/>
<dbReference type="GO" id="GO:0003677">
    <property type="term" value="F:DNA binding"/>
    <property type="evidence" value="ECO:0007669"/>
    <property type="project" value="UniProtKB-KW"/>
</dbReference>